<protein>
    <submittedName>
        <fullName evidence="1">Uncharacterized protein</fullName>
    </submittedName>
</protein>
<sequence>MITIIVFPELNLLQDKMYVFPLKKASKMLVTNLSKMLLNIQSKKHLPTNLAITAA</sequence>
<dbReference type="EMBL" id="LN906597">
    <property type="protein sequence ID" value="CUT18314.1"/>
    <property type="molecule type" value="Genomic_DNA"/>
</dbReference>
<name>A0A0S4M6G7_9BURK</name>
<accession>A0A0S4M6G7</accession>
<keyword evidence="2" id="KW-1185">Reference proteome</keyword>
<evidence type="ECO:0000313" key="1">
    <source>
        <dbReference type="EMBL" id="CUT18314.1"/>
    </source>
</evidence>
<gene>
    <name evidence="1" type="ORF">Ark11_1516</name>
</gene>
<evidence type="ECO:0000313" key="2">
    <source>
        <dbReference type="Proteomes" id="UP000198651"/>
    </source>
</evidence>
<dbReference type="Proteomes" id="UP000198651">
    <property type="component" value="Chromosome I"/>
</dbReference>
<proteinExistence type="predicted"/>
<organism evidence="1 2">
    <name type="scientific">Candidatus Ichthyocystis hellenicum</name>
    <dbReference type="NCBI Taxonomy" id="1561003"/>
    <lineage>
        <taxon>Bacteria</taxon>
        <taxon>Pseudomonadati</taxon>
        <taxon>Pseudomonadota</taxon>
        <taxon>Betaproteobacteria</taxon>
        <taxon>Burkholderiales</taxon>
        <taxon>Candidatus Ichthyocystis</taxon>
    </lineage>
</organism>
<dbReference type="AlphaFoldDB" id="A0A0S4M6G7"/>
<reference evidence="2" key="1">
    <citation type="submission" date="2015-11" db="EMBL/GenBank/DDBJ databases">
        <authorList>
            <person name="Seth-Smith H.M.B."/>
        </authorList>
    </citation>
    <scope>NUCLEOTIDE SEQUENCE [LARGE SCALE GENOMIC DNA]</scope>
    <source>
        <strain evidence="2">2013Ark11</strain>
    </source>
</reference>